<dbReference type="PANTHER" id="PTHR11726">
    <property type="entry name" value="60S RIBOSOMAL PROTEIN L10"/>
    <property type="match status" value="1"/>
</dbReference>
<evidence type="ECO:0000256" key="4">
    <source>
        <dbReference type="HAMAP-Rule" id="MF_00448"/>
    </source>
</evidence>
<keyword evidence="3 4" id="KW-0687">Ribonucleoprotein</keyword>
<evidence type="ECO:0000256" key="1">
    <source>
        <dbReference type="ARBA" id="ARBA00008931"/>
    </source>
</evidence>
<evidence type="ECO:0000313" key="7">
    <source>
        <dbReference type="Proteomes" id="UP000716004"/>
    </source>
</evidence>
<accession>A0A8J8CFU4</accession>
<dbReference type="GO" id="GO:0006412">
    <property type="term" value="P:translation"/>
    <property type="evidence" value="ECO:0007669"/>
    <property type="project" value="UniProtKB-UniRule"/>
</dbReference>
<dbReference type="AlphaFoldDB" id="A0A8J8CFU4"/>
<organism evidence="5 7">
    <name type="scientific">Candidatus Sysuiplasma superficiale</name>
    <dbReference type="NCBI Taxonomy" id="2823368"/>
    <lineage>
        <taxon>Archaea</taxon>
        <taxon>Methanobacteriati</taxon>
        <taxon>Thermoplasmatota</taxon>
        <taxon>Thermoplasmata</taxon>
        <taxon>Candidatus Sysuiplasmatales</taxon>
        <taxon>Candidatus Sysuiplasmataceae</taxon>
        <taxon>Candidatus Sysuiplasma</taxon>
    </lineage>
</organism>
<dbReference type="InterPro" id="IPR001197">
    <property type="entry name" value="Ribosomal_uL16_euk_arch"/>
</dbReference>
<evidence type="ECO:0000256" key="2">
    <source>
        <dbReference type="ARBA" id="ARBA00022980"/>
    </source>
</evidence>
<evidence type="ECO:0000313" key="6">
    <source>
        <dbReference type="EMBL" id="MBX8643270.1"/>
    </source>
</evidence>
<dbReference type="EMBL" id="JAHEAC010000003">
    <property type="protein sequence ID" value="MBX8643270.1"/>
    <property type="molecule type" value="Genomic_DNA"/>
</dbReference>
<comment type="caution">
    <text evidence="5">The sequence shown here is derived from an EMBL/GenBank/DDBJ whole genome shotgun (WGS) entry which is preliminary data.</text>
</comment>
<dbReference type="EMBL" id="JAGVSJ010000011">
    <property type="protein sequence ID" value="MBX8631962.1"/>
    <property type="molecule type" value="Genomic_DNA"/>
</dbReference>
<dbReference type="GO" id="GO:1990904">
    <property type="term" value="C:ribonucleoprotein complex"/>
    <property type="evidence" value="ECO:0007669"/>
    <property type="project" value="UniProtKB-KW"/>
</dbReference>
<dbReference type="InterPro" id="IPR018255">
    <property type="entry name" value="Ribosomal_uL16_CS_euk_arc"/>
</dbReference>
<dbReference type="InterPro" id="IPR022981">
    <property type="entry name" value="Ribosomal_uL16_arc"/>
</dbReference>
<dbReference type="Pfam" id="PF00252">
    <property type="entry name" value="Ribosomal_L16"/>
    <property type="match status" value="1"/>
</dbReference>
<dbReference type="PIRSF" id="PIRSF005590">
    <property type="entry name" value="Ribosomal_L10"/>
    <property type="match status" value="1"/>
</dbReference>
<dbReference type="GO" id="GO:0003735">
    <property type="term" value="F:structural constituent of ribosome"/>
    <property type="evidence" value="ECO:0007669"/>
    <property type="project" value="InterPro"/>
</dbReference>
<protein>
    <recommendedName>
        <fullName evidence="4">Large ribosomal subunit protein uL16</fullName>
    </recommendedName>
</protein>
<keyword evidence="2 4" id="KW-0689">Ribosomal protein</keyword>
<dbReference type="HAMAP" id="MF_00448">
    <property type="entry name" value="Ribosomal_uL16_arch"/>
    <property type="match status" value="1"/>
</dbReference>
<sequence>MARKPARMYTRIRGQAYTRKEYMGGVPAPRISQFNQGDPKANFPVSLNLVVKEACQIRHTALEAARISANRALSKRAGANGFFMKVRVYPHNVLRENKLATGAGADRVSDGMRAAFGKAVGTAARVDRNQAVITVRVNRQHLDAAKEALNRAAVKLPSPCYITVEGATA</sequence>
<dbReference type="NCBIfam" id="NF003239">
    <property type="entry name" value="PRK04199.1-4"/>
    <property type="match status" value="1"/>
</dbReference>
<proteinExistence type="inferred from homology"/>
<dbReference type="InterPro" id="IPR036920">
    <property type="entry name" value="Ribosomal_uL16_sf"/>
</dbReference>
<gene>
    <name evidence="4" type="primary">rpl10e</name>
    <name evidence="5" type="ORF">J9259_05525</name>
    <name evidence="6" type="ORF">KIY12_00850</name>
</gene>
<dbReference type="Proteomes" id="UP000716004">
    <property type="component" value="Unassembled WGS sequence"/>
</dbReference>
<comment type="similarity">
    <text evidence="1 4">Belongs to the universal ribosomal protein uL16 family.</text>
</comment>
<reference evidence="5" key="1">
    <citation type="submission" date="2021-04" db="EMBL/GenBank/DDBJ databases">
        <title>Genomic insights into ecological role and evolution of a novel Thermoplasmata order Candidatus Sysuiplasmatales.</title>
        <authorList>
            <person name="Yuan Y."/>
        </authorList>
    </citation>
    <scope>NUCLEOTIDE SEQUENCE</scope>
    <source>
        <strain evidence="6">TUT19-bin139</strain>
        <strain evidence="5">YP2-bin.285</strain>
    </source>
</reference>
<dbReference type="PROSITE" id="PS01257">
    <property type="entry name" value="RIBOSOMAL_L10E"/>
    <property type="match status" value="1"/>
</dbReference>
<dbReference type="Gene3D" id="3.90.1170.10">
    <property type="entry name" value="Ribosomal protein L10e/L16"/>
    <property type="match status" value="1"/>
</dbReference>
<dbReference type="SUPFAM" id="SSF54686">
    <property type="entry name" value="Ribosomal protein L16p/L10e"/>
    <property type="match status" value="1"/>
</dbReference>
<dbReference type="Proteomes" id="UP000750197">
    <property type="component" value="Unassembled WGS sequence"/>
</dbReference>
<dbReference type="GO" id="GO:0005840">
    <property type="term" value="C:ribosome"/>
    <property type="evidence" value="ECO:0007669"/>
    <property type="project" value="UniProtKB-KW"/>
</dbReference>
<dbReference type="InterPro" id="IPR016180">
    <property type="entry name" value="Ribosomal_uL16_dom"/>
</dbReference>
<evidence type="ECO:0000256" key="3">
    <source>
        <dbReference type="ARBA" id="ARBA00023274"/>
    </source>
</evidence>
<dbReference type="CDD" id="cd01433">
    <property type="entry name" value="Ribosomal_L16_L10e"/>
    <property type="match status" value="1"/>
</dbReference>
<dbReference type="InterPro" id="IPR047873">
    <property type="entry name" value="Ribosomal_uL16"/>
</dbReference>
<name>A0A8J8CFU4_9ARCH</name>
<dbReference type="NCBIfam" id="TIGR00279">
    <property type="entry name" value="uL16_euk_arch"/>
    <property type="match status" value="1"/>
</dbReference>
<evidence type="ECO:0000313" key="5">
    <source>
        <dbReference type="EMBL" id="MBX8631962.1"/>
    </source>
</evidence>